<comment type="caution">
    <text evidence="1">The sequence shown here is derived from an EMBL/GenBank/DDBJ whole genome shotgun (WGS) entry which is preliminary data.</text>
</comment>
<dbReference type="EMBL" id="BGPR01076775">
    <property type="protein sequence ID" value="GBL62565.1"/>
    <property type="molecule type" value="Genomic_DNA"/>
</dbReference>
<proteinExistence type="predicted"/>
<name>A0A4Y1ZQ42_ARAVE</name>
<sequence>MSLLLLLEAKDVGGICLGSFVGIVTGALQELGACKEAATAGQSSHYISGCDNFSLLAQKTPLFASLQGLEMFGKNGQRQRV</sequence>
<dbReference type="AlphaFoldDB" id="A0A4Y1ZQ42"/>
<reference evidence="1 2" key="1">
    <citation type="journal article" date="2019" name="Sci. Rep.">
        <title>Orb-weaving spider Araneus ventricosus genome elucidates the spidroin gene catalogue.</title>
        <authorList>
            <person name="Kono N."/>
            <person name="Nakamura H."/>
            <person name="Ohtoshi R."/>
            <person name="Moran D.A.P."/>
            <person name="Shinohara A."/>
            <person name="Yoshida Y."/>
            <person name="Fujiwara M."/>
            <person name="Mori M."/>
            <person name="Tomita M."/>
            <person name="Arakawa K."/>
        </authorList>
    </citation>
    <scope>NUCLEOTIDE SEQUENCE [LARGE SCALE GENOMIC DNA]</scope>
</reference>
<protein>
    <submittedName>
        <fullName evidence="1">Uncharacterized protein</fullName>
    </submittedName>
</protein>
<evidence type="ECO:0000313" key="1">
    <source>
        <dbReference type="EMBL" id="GBL62565.1"/>
    </source>
</evidence>
<accession>A0A4Y1ZQ42</accession>
<evidence type="ECO:0000313" key="2">
    <source>
        <dbReference type="Proteomes" id="UP000499080"/>
    </source>
</evidence>
<dbReference type="Proteomes" id="UP000499080">
    <property type="component" value="Unassembled WGS sequence"/>
</dbReference>
<keyword evidence="2" id="KW-1185">Reference proteome</keyword>
<gene>
    <name evidence="1" type="ORF">AVEN_226921_1</name>
</gene>
<organism evidence="1 2">
    <name type="scientific">Araneus ventricosus</name>
    <name type="common">Orbweaver spider</name>
    <name type="synonym">Epeira ventricosa</name>
    <dbReference type="NCBI Taxonomy" id="182803"/>
    <lineage>
        <taxon>Eukaryota</taxon>
        <taxon>Metazoa</taxon>
        <taxon>Ecdysozoa</taxon>
        <taxon>Arthropoda</taxon>
        <taxon>Chelicerata</taxon>
        <taxon>Arachnida</taxon>
        <taxon>Araneae</taxon>
        <taxon>Araneomorphae</taxon>
        <taxon>Entelegynae</taxon>
        <taxon>Araneoidea</taxon>
        <taxon>Araneidae</taxon>
        <taxon>Araneus</taxon>
    </lineage>
</organism>